<protein>
    <recommendedName>
        <fullName evidence="4">Bacteriophage holin of superfamily 6 (Holin_LLH)</fullName>
    </recommendedName>
</protein>
<dbReference type="EMBL" id="JBHULX010000003">
    <property type="protein sequence ID" value="MFD2590178.1"/>
    <property type="molecule type" value="Genomic_DNA"/>
</dbReference>
<accession>A0ABW5N6G6</accession>
<keyword evidence="1" id="KW-1133">Transmembrane helix</keyword>
<keyword evidence="1" id="KW-0812">Transmembrane</keyword>
<feature type="transmembrane region" description="Helical" evidence="1">
    <location>
        <begin position="9"/>
        <end position="27"/>
    </location>
</feature>
<evidence type="ECO:0008006" key="4">
    <source>
        <dbReference type="Google" id="ProtNLM"/>
    </source>
</evidence>
<gene>
    <name evidence="2" type="ORF">ACFSTE_05000</name>
</gene>
<sequence length="109" mass="12466">MDSITQIEVYLKIIIGIIGVAAAFGKLREFFASTKKKQELKLDLEILKKLKSADKFETDEIEEKIKRNLNNSFDNNSTNFTNFFTGITVFIGFGFWTIDLINNSDEFNG</sequence>
<organism evidence="2 3">
    <name type="scientific">Aquimarina hainanensis</name>
    <dbReference type="NCBI Taxonomy" id="1578017"/>
    <lineage>
        <taxon>Bacteria</taxon>
        <taxon>Pseudomonadati</taxon>
        <taxon>Bacteroidota</taxon>
        <taxon>Flavobacteriia</taxon>
        <taxon>Flavobacteriales</taxon>
        <taxon>Flavobacteriaceae</taxon>
        <taxon>Aquimarina</taxon>
    </lineage>
</organism>
<keyword evidence="1" id="KW-0472">Membrane</keyword>
<name>A0ABW5N6G6_9FLAO</name>
<feature type="transmembrane region" description="Helical" evidence="1">
    <location>
        <begin position="80"/>
        <end position="101"/>
    </location>
</feature>
<dbReference type="Proteomes" id="UP001597459">
    <property type="component" value="Unassembled WGS sequence"/>
</dbReference>
<evidence type="ECO:0000256" key="1">
    <source>
        <dbReference type="SAM" id="Phobius"/>
    </source>
</evidence>
<reference evidence="3" key="1">
    <citation type="journal article" date="2019" name="Int. J. Syst. Evol. Microbiol.">
        <title>The Global Catalogue of Microorganisms (GCM) 10K type strain sequencing project: providing services to taxonomists for standard genome sequencing and annotation.</title>
        <authorList>
            <consortium name="The Broad Institute Genomics Platform"/>
            <consortium name="The Broad Institute Genome Sequencing Center for Infectious Disease"/>
            <person name="Wu L."/>
            <person name="Ma J."/>
        </authorList>
    </citation>
    <scope>NUCLEOTIDE SEQUENCE [LARGE SCALE GENOMIC DNA]</scope>
    <source>
        <strain evidence="3">KCTC 42423</strain>
    </source>
</reference>
<evidence type="ECO:0000313" key="3">
    <source>
        <dbReference type="Proteomes" id="UP001597459"/>
    </source>
</evidence>
<evidence type="ECO:0000313" key="2">
    <source>
        <dbReference type="EMBL" id="MFD2590178.1"/>
    </source>
</evidence>
<comment type="caution">
    <text evidence="2">The sequence shown here is derived from an EMBL/GenBank/DDBJ whole genome shotgun (WGS) entry which is preliminary data.</text>
</comment>
<keyword evidence="3" id="KW-1185">Reference proteome</keyword>
<dbReference type="RefSeq" id="WP_378255678.1">
    <property type="nucleotide sequence ID" value="NZ_JBHSJV010000001.1"/>
</dbReference>
<proteinExistence type="predicted"/>